<dbReference type="InterPro" id="IPR034746">
    <property type="entry name" value="POTRA"/>
</dbReference>
<keyword evidence="5 8" id="KW-1133">Transmembrane helix</keyword>
<dbReference type="RefSeq" id="WP_068455081.1">
    <property type="nucleotide sequence ID" value="NZ_CP147847.1"/>
</dbReference>
<evidence type="ECO:0000259" key="9">
    <source>
        <dbReference type="PROSITE" id="PS51779"/>
    </source>
</evidence>
<feature type="domain" description="POTRA" evidence="9">
    <location>
        <begin position="48"/>
        <end position="116"/>
    </location>
</feature>
<comment type="similarity">
    <text evidence="8">Belongs to the FtsQ/DivIB family. DivIB subfamily.</text>
</comment>
<dbReference type="Pfam" id="PF03799">
    <property type="entry name" value="FtsQ_DivIB_C"/>
    <property type="match status" value="1"/>
</dbReference>
<organism evidence="10 11">
    <name type="scientific">Kurthia gibsonii</name>
    <dbReference type="NCBI Taxonomy" id="33946"/>
    <lineage>
        <taxon>Bacteria</taxon>
        <taxon>Bacillati</taxon>
        <taxon>Bacillota</taxon>
        <taxon>Bacilli</taxon>
        <taxon>Bacillales</taxon>
        <taxon>Caryophanaceae</taxon>
        <taxon>Kurthia</taxon>
    </lineage>
</organism>
<keyword evidence="11" id="KW-1185">Reference proteome</keyword>
<protein>
    <recommendedName>
        <fullName evidence="8">Cell division protein DivIB</fullName>
    </recommendedName>
</protein>
<evidence type="ECO:0000256" key="8">
    <source>
        <dbReference type="HAMAP-Rule" id="MF_00912"/>
    </source>
</evidence>
<evidence type="ECO:0000313" key="11">
    <source>
        <dbReference type="Proteomes" id="UP001398420"/>
    </source>
</evidence>
<dbReference type="Pfam" id="PF08478">
    <property type="entry name" value="POTRA_1"/>
    <property type="match status" value="1"/>
</dbReference>
<dbReference type="Proteomes" id="UP001398420">
    <property type="component" value="Unassembled WGS sequence"/>
</dbReference>
<comment type="subcellular location">
    <subcellularLocation>
        <location evidence="8">Cell membrane</location>
        <topology evidence="8">Single-pass type II membrane protein</topology>
    </subcellularLocation>
    <subcellularLocation>
        <location evidence="1">Membrane</location>
    </subcellularLocation>
    <text evidence="8">Localizes to the division septum.</text>
</comment>
<dbReference type="EMBL" id="JBCEWA010000001">
    <property type="protein sequence ID" value="MEL5986970.1"/>
    <property type="molecule type" value="Genomic_DNA"/>
</dbReference>
<keyword evidence="2 8" id="KW-1003">Cell membrane</keyword>
<dbReference type="PROSITE" id="PS51779">
    <property type="entry name" value="POTRA"/>
    <property type="match status" value="1"/>
</dbReference>
<dbReference type="PANTHER" id="PTHR37820">
    <property type="entry name" value="CELL DIVISION PROTEIN DIVIB"/>
    <property type="match status" value="1"/>
</dbReference>
<feature type="transmembrane region" description="Helical" evidence="8">
    <location>
        <begin position="26"/>
        <end position="43"/>
    </location>
</feature>
<evidence type="ECO:0000256" key="7">
    <source>
        <dbReference type="ARBA" id="ARBA00023306"/>
    </source>
</evidence>
<keyword evidence="7 8" id="KW-0131">Cell cycle</keyword>
<dbReference type="InterPro" id="IPR050487">
    <property type="entry name" value="FtsQ_DivIB"/>
</dbReference>
<comment type="function">
    <text evidence="8">Cell division protein that may be involved in stabilizing or promoting the assembly of the division complex.</text>
</comment>
<dbReference type="Gene3D" id="3.10.20.310">
    <property type="entry name" value="membrane protein fhac"/>
    <property type="match status" value="1"/>
</dbReference>
<evidence type="ECO:0000313" key="10">
    <source>
        <dbReference type="EMBL" id="MEL5986970.1"/>
    </source>
</evidence>
<accession>A0ABU9LGJ5</accession>
<dbReference type="InterPro" id="IPR026580">
    <property type="entry name" value="DivIB"/>
</dbReference>
<evidence type="ECO:0000256" key="6">
    <source>
        <dbReference type="ARBA" id="ARBA00023136"/>
    </source>
</evidence>
<keyword evidence="6 8" id="KW-0472">Membrane</keyword>
<keyword evidence="4 8" id="KW-0812">Transmembrane</keyword>
<evidence type="ECO:0000256" key="5">
    <source>
        <dbReference type="ARBA" id="ARBA00022989"/>
    </source>
</evidence>
<sequence length="249" mass="29035">MQKIIELKEHQSAIIERRKKQKKRNIITLFIILGIVLLILVYVQSPLSHISKVTIKGNHFETNQYYIEKSGLTVGDSLWGFKKDQVVQNLEKLDFVKQVTVERKWLNSVAIKIKENRRVAILRTSNAQYYVLENGELLPGRIKPKSYELPILLNLHDEKQRKELVKQLMQLSPDLLQMISQIEPAPTKSNPELLKMYMNDGFEVRIDIPKIASKMKYYPSIIAQLNQNKKGVIHLEIGGYYNSFKLEYK</sequence>
<reference evidence="10 11" key="1">
    <citation type="submission" date="2024-04" db="EMBL/GenBank/DDBJ databases">
        <authorList>
            <person name="Wu Y.S."/>
            <person name="Zhang L."/>
        </authorList>
    </citation>
    <scope>NUCLEOTIDE SEQUENCE [LARGE SCALE GENOMIC DNA]</scope>
    <source>
        <strain evidence="10 11">KG-01</strain>
    </source>
</reference>
<keyword evidence="3 8" id="KW-0132">Cell division</keyword>
<name>A0ABU9LGJ5_9BACL</name>
<proteinExistence type="inferred from homology"/>
<gene>
    <name evidence="8" type="primary">divIB</name>
    <name evidence="10" type="ORF">AAF454_00875</name>
</gene>
<evidence type="ECO:0000256" key="4">
    <source>
        <dbReference type="ARBA" id="ARBA00022692"/>
    </source>
</evidence>
<dbReference type="HAMAP" id="MF_00912">
    <property type="entry name" value="DivIB"/>
    <property type="match status" value="1"/>
</dbReference>
<dbReference type="InterPro" id="IPR013685">
    <property type="entry name" value="POTRA_FtsQ_type"/>
</dbReference>
<evidence type="ECO:0000256" key="3">
    <source>
        <dbReference type="ARBA" id="ARBA00022618"/>
    </source>
</evidence>
<dbReference type="InterPro" id="IPR005548">
    <property type="entry name" value="Cell_div_FtsQ/DivIB_C"/>
</dbReference>
<dbReference type="PANTHER" id="PTHR37820:SF1">
    <property type="entry name" value="CELL DIVISION PROTEIN FTSQ"/>
    <property type="match status" value="1"/>
</dbReference>
<dbReference type="Gene3D" id="3.40.50.10960">
    <property type="match status" value="1"/>
</dbReference>
<comment type="caution">
    <text evidence="10">The sequence shown here is derived from an EMBL/GenBank/DDBJ whole genome shotgun (WGS) entry which is preliminary data.</text>
</comment>
<evidence type="ECO:0000256" key="2">
    <source>
        <dbReference type="ARBA" id="ARBA00022475"/>
    </source>
</evidence>
<evidence type="ECO:0000256" key="1">
    <source>
        <dbReference type="ARBA" id="ARBA00004370"/>
    </source>
</evidence>